<keyword evidence="3" id="KW-1185">Reference proteome</keyword>
<comment type="caution">
    <text evidence="2">The sequence shown here is derived from an EMBL/GenBank/DDBJ whole genome shotgun (WGS) entry which is preliminary data.</text>
</comment>
<evidence type="ECO:0000313" key="3">
    <source>
        <dbReference type="Proteomes" id="UP001482513"/>
    </source>
</evidence>
<dbReference type="Gene3D" id="3.50.50.60">
    <property type="entry name" value="FAD/NAD(P)-binding domain"/>
    <property type="match status" value="1"/>
</dbReference>
<evidence type="ECO:0000313" key="2">
    <source>
        <dbReference type="EMBL" id="MEP0949608.1"/>
    </source>
</evidence>
<feature type="compositionally biased region" description="Basic residues" evidence="1">
    <location>
        <begin position="10"/>
        <end position="28"/>
    </location>
</feature>
<protein>
    <submittedName>
        <fullName evidence="2">FAD-dependent oxidoreductase</fullName>
    </submittedName>
</protein>
<dbReference type="Proteomes" id="UP001482513">
    <property type="component" value="Unassembled WGS sequence"/>
</dbReference>
<sequence>MPPLSMLERPRHRSVSSKLHPKRKRRRSRRPRLMMMALISSTLLLVAFRGASEYWRQPLEFSQRPVGQIVNRAEVATGIRQIQTANGRPTLNPLPLAEEVWTCEVVVIGGTLGGVAAASQAMKTGVTTCLIELTPWLGGQISSQGVSAIDESRAMRWRRNFSPSWEAFKDLIKRQPVYLPPWTGLPAQLPVERTNSCWVGELCFTPRAGATAAEMWMRDAAQNAPESRWATSTAFKGAAFDASGRYVTAVYGVRRVPLDPGYVPTGRLSQELERWYAWSDDEAYNKIPIRLQPPPNRSMIVIDATDTGELVGWANLPHRLGSDGQGFTGEVNAPPQDNPDCTQAYTYPFVLATLDDRNESLKELQKLEPALSKADHRKEFSLEGFPFFDFGSVFNYRRIVSQRAGDSNVNRTQPGEITLINWNKGNDWHFMDPPLVFTEEDIRLSGQRQDWLGGLSTESLNYGEVHALQFAEWLLENESTNKLSLTFLRGGDSPLGTQSGLSIVPYIREGRRILGRPAYGQDSFMAVEADLREDMTGGRDFRATAVALAHYDIDIHGCRYRSWRPSYEAAGASIKEFVVRPLQVPLEALVPQGVDNVLIGGKSVAASHIVNGVTRVHYGEWSIGGAAGATAGWLLRYAKPSDLTPAQVVVTGQMPALQQFLIEQGLKFTW</sequence>
<name>A0ABV0KCF9_9CYAN</name>
<proteinExistence type="predicted"/>
<dbReference type="PANTHER" id="PTHR42716">
    <property type="entry name" value="L-ASPARTATE OXIDASE"/>
    <property type="match status" value="1"/>
</dbReference>
<organism evidence="2 3">
    <name type="scientific">Leptolyngbya subtilissima DQ-A4</name>
    <dbReference type="NCBI Taxonomy" id="2933933"/>
    <lineage>
        <taxon>Bacteria</taxon>
        <taxon>Bacillati</taxon>
        <taxon>Cyanobacteriota</taxon>
        <taxon>Cyanophyceae</taxon>
        <taxon>Leptolyngbyales</taxon>
        <taxon>Leptolyngbyaceae</taxon>
        <taxon>Leptolyngbya group</taxon>
        <taxon>Leptolyngbya</taxon>
    </lineage>
</organism>
<dbReference type="Pfam" id="PF12831">
    <property type="entry name" value="FAD_oxidored"/>
    <property type="match status" value="2"/>
</dbReference>
<accession>A0ABV0KCF9</accession>
<dbReference type="PANTHER" id="PTHR42716:SF1">
    <property type="entry name" value="SLL0471 PROTEIN"/>
    <property type="match status" value="1"/>
</dbReference>
<dbReference type="SUPFAM" id="SSF51905">
    <property type="entry name" value="FAD/NAD(P)-binding domain"/>
    <property type="match status" value="1"/>
</dbReference>
<evidence type="ECO:0000256" key="1">
    <source>
        <dbReference type="SAM" id="MobiDB-lite"/>
    </source>
</evidence>
<dbReference type="EMBL" id="JAMPKX010000013">
    <property type="protein sequence ID" value="MEP0949608.1"/>
    <property type="molecule type" value="Genomic_DNA"/>
</dbReference>
<dbReference type="InterPro" id="IPR036188">
    <property type="entry name" value="FAD/NAD-bd_sf"/>
</dbReference>
<dbReference type="InterPro" id="IPR005288">
    <property type="entry name" value="NadB"/>
</dbReference>
<reference evidence="2 3" key="1">
    <citation type="submission" date="2022-04" db="EMBL/GenBank/DDBJ databases">
        <title>Positive selection, recombination, and allopatry shape intraspecific diversity of widespread and dominant cyanobacteria.</title>
        <authorList>
            <person name="Wei J."/>
            <person name="Shu W."/>
            <person name="Hu C."/>
        </authorList>
    </citation>
    <scope>NUCLEOTIDE SEQUENCE [LARGE SCALE GENOMIC DNA]</scope>
    <source>
        <strain evidence="2 3">DQ-A4</strain>
    </source>
</reference>
<gene>
    <name evidence="2" type="ORF">NC992_22210</name>
</gene>
<feature type="region of interest" description="Disordered" evidence="1">
    <location>
        <begin position="1"/>
        <end position="28"/>
    </location>
</feature>